<dbReference type="AlphaFoldDB" id="A0A2A6RG88"/>
<dbReference type="PANTHER" id="PTHR34610:SF4">
    <property type="entry name" value="SLL8027 PROTEIN"/>
    <property type="match status" value="1"/>
</dbReference>
<name>A0A2A6RG88_9CHLR</name>
<keyword evidence="3" id="KW-1185">Reference proteome</keyword>
<comment type="caution">
    <text evidence="2">The sequence shown here is derived from an EMBL/GenBank/DDBJ whole genome shotgun (WGS) entry which is preliminary data.</text>
</comment>
<dbReference type="SMART" id="SM00670">
    <property type="entry name" value="PINc"/>
    <property type="match status" value="1"/>
</dbReference>
<dbReference type="OrthoDB" id="426765at2"/>
<proteinExistence type="predicted"/>
<dbReference type="NCBIfam" id="TIGR00305">
    <property type="entry name" value="putative toxin-antitoxin system toxin component, PIN family"/>
    <property type="match status" value="1"/>
</dbReference>
<gene>
    <name evidence="2" type="ORF">CJ255_16690</name>
</gene>
<dbReference type="EMBL" id="NQWI01000100">
    <property type="protein sequence ID" value="PDW01899.1"/>
    <property type="molecule type" value="Genomic_DNA"/>
</dbReference>
<dbReference type="InterPro" id="IPR029060">
    <property type="entry name" value="PIN-like_dom_sf"/>
</dbReference>
<evidence type="ECO:0000313" key="2">
    <source>
        <dbReference type="EMBL" id="PDW01899.1"/>
    </source>
</evidence>
<feature type="domain" description="PIN" evidence="1">
    <location>
        <begin position="30"/>
        <end position="146"/>
    </location>
</feature>
<dbReference type="InterPro" id="IPR002716">
    <property type="entry name" value="PIN_dom"/>
</dbReference>
<protein>
    <submittedName>
        <fullName evidence="2">Putative toxin-antitoxin system toxin component, PIN family</fullName>
    </submittedName>
</protein>
<dbReference type="PANTHER" id="PTHR34610">
    <property type="entry name" value="SSL7007 PROTEIN"/>
    <property type="match status" value="1"/>
</dbReference>
<organism evidence="2 3">
    <name type="scientific">Candidatus Viridilinea mediisalina</name>
    <dbReference type="NCBI Taxonomy" id="2024553"/>
    <lineage>
        <taxon>Bacteria</taxon>
        <taxon>Bacillati</taxon>
        <taxon>Chloroflexota</taxon>
        <taxon>Chloroflexia</taxon>
        <taxon>Chloroflexales</taxon>
        <taxon>Chloroflexineae</taxon>
        <taxon>Oscillochloridaceae</taxon>
        <taxon>Candidatus Viridilinea</taxon>
    </lineage>
</organism>
<dbReference type="Proteomes" id="UP000220527">
    <property type="component" value="Unassembled WGS sequence"/>
</dbReference>
<dbReference type="SUPFAM" id="SSF88723">
    <property type="entry name" value="PIN domain-like"/>
    <property type="match status" value="1"/>
</dbReference>
<dbReference type="Pfam" id="PF13470">
    <property type="entry name" value="PIN_3"/>
    <property type="match status" value="1"/>
</dbReference>
<evidence type="ECO:0000259" key="1">
    <source>
        <dbReference type="SMART" id="SM00670"/>
    </source>
</evidence>
<reference evidence="3" key="1">
    <citation type="submission" date="2017-08" db="EMBL/GenBank/DDBJ databases">
        <authorList>
            <person name="Grouzdev D.S."/>
            <person name="Gaisin V.A."/>
            <person name="Rysina M.S."/>
            <person name="Gorlenko V.M."/>
        </authorList>
    </citation>
    <scope>NUCLEOTIDE SEQUENCE [LARGE SCALE GENOMIC DNA]</scope>
    <source>
        <strain evidence="3">Kir15-3F</strain>
    </source>
</reference>
<dbReference type="InterPro" id="IPR002850">
    <property type="entry name" value="PIN_toxin-like"/>
</dbReference>
<evidence type="ECO:0000313" key="3">
    <source>
        <dbReference type="Proteomes" id="UP000220527"/>
    </source>
</evidence>
<accession>A0A2A6RG88</accession>
<sequence length="176" mass="19822">MNEPISRLATRSRPILLPQPLKLGSRVVSIVALIDTNVWVSALLNPKGYPAQAIEAWRNGRYRVVTSQGLLDELAEVLSRPRIQRKYGLSIATISDYLALIHERALIVEPQSQLQLCRDPDDDLVLETAMLGEARYLVSRDDDLKSDSELIRQMLFYGCEVISVQRFITLITISSS</sequence>